<dbReference type="PANTHER" id="PTHR38442:SF1">
    <property type="entry name" value="INNER MEMBRANE PROTEIN"/>
    <property type="match status" value="1"/>
</dbReference>
<dbReference type="PANTHER" id="PTHR38442">
    <property type="entry name" value="INNER MEMBRANE PROTEIN-RELATED"/>
    <property type="match status" value="1"/>
</dbReference>
<evidence type="ECO:0000313" key="2">
    <source>
        <dbReference type="EMBL" id="SBW02943.1"/>
    </source>
</evidence>
<keyword evidence="1" id="KW-0472">Membrane</keyword>
<sequence length="422" mass="46069">MSEDDARLRHLRGKKRLAAAALIAAAALWLGVQIAPPDAWTGYLRAAAEAAMVGGLADWFAVTALFRRPLGLPLPHTNLIVAHQPAIARGIARYIEREFLRSEALLAQVQAADFAAGLARFLDRAENRDRIFAEFRRAARRVLAGAEVDREILAAVAEAVRREMKSADLRPGAKVVLRGLADSALPAAAVKRCAALLGEWLESDPDLIRRKVREGSHWYLPKAFDARLAAALARGLGDFARALGDDSSPEFAQMRQALRDGLLRLEADDRALLRLFAAMRKWSADTPEFPHLVATVVRRLAAIATRDLDARDSRLRAIFDLLVRRLSEALATPRVRQRVNAGVADFLVARLGVWSDRIVAFVETTLMNQDARRFGDRIEVQVGADLQYIRLNGTVIGAAIGAALHAISVHLPALLAALGVSA</sequence>
<evidence type="ECO:0000256" key="1">
    <source>
        <dbReference type="SAM" id="Phobius"/>
    </source>
</evidence>
<keyword evidence="1" id="KW-1133">Transmembrane helix</keyword>
<evidence type="ECO:0008006" key="3">
    <source>
        <dbReference type="Google" id="ProtNLM"/>
    </source>
</evidence>
<dbReference type="InterPro" id="IPR007383">
    <property type="entry name" value="DUF445"/>
</dbReference>
<reference evidence="2" key="1">
    <citation type="submission" date="2016-04" db="EMBL/GenBank/DDBJ databases">
        <authorList>
            <person name="Evans L.H."/>
            <person name="Alamgir A."/>
            <person name="Owens N."/>
            <person name="Weber N.D."/>
            <person name="Virtaneva K."/>
            <person name="Barbian K."/>
            <person name="Babar A."/>
            <person name="Rosenke K."/>
        </authorList>
    </citation>
    <scope>NUCLEOTIDE SEQUENCE</scope>
    <source>
        <strain evidence="2">86</strain>
    </source>
</reference>
<protein>
    <recommendedName>
        <fullName evidence="3">DUF445 domain-containing protein</fullName>
    </recommendedName>
</protein>
<dbReference type="GO" id="GO:0005886">
    <property type="term" value="C:plasma membrane"/>
    <property type="evidence" value="ECO:0007669"/>
    <property type="project" value="TreeGrafter"/>
</dbReference>
<organism evidence="2">
    <name type="scientific">uncultured Alphaproteobacteria bacterium</name>
    <dbReference type="NCBI Taxonomy" id="91750"/>
    <lineage>
        <taxon>Bacteria</taxon>
        <taxon>Pseudomonadati</taxon>
        <taxon>Pseudomonadota</taxon>
        <taxon>Alphaproteobacteria</taxon>
        <taxon>environmental samples</taxon>
    </lineage>
</organism>
<proteinExistence type="predicted"/>
<accession>A0A212JU30</accession>
<name>A0A212JU30_9PROT</name>
<dbReference type="EMBL" id="FLUO01000001">
    <property type="protein sequence ID" value="SBW02943.1"/>
    <property type="molecule type" value="Genomic_DNA"/>
</dbReference>
<dbReference type="AlphaFoldDB" id="A0A212JU30"/>
<dbReference type="Pfam" id="PF04286">
    <property type="entry name" value="DUF445"/>
    <property type="match status" value="1"/>
</dbReference>
<keyword evidence="1" id="KW-0812">Transmembrane</keyword>
<feature type="transmembrane region" description="Helical" evidence="1">
    <location>
        <begin position="17"/>
        <end position="36"/>
    </location>
</feature>
<gene>
    <name evidence="2" type="ORF">KL86APRO_11662</name>
</gene>